<keyword evidence="1" id="KW-0479">Metal-binding</keyword>
<dbReference type="GO" id="GO:0008270">
    <property type="term" value="F:zinc ion binding"/>
    <property type="evidence" value="ECO:0007669"/>
    <property type="project" value="UniProtKB-KW"/>
</dbReference>
<feature type="region of interest" description="Disordered" evidence="7">
    <location>
        <begin position="116"/>
        <end position="207"/>
    </location>
</feature>
<dbReference type="GO" id="GO:0043565">
    <property type="term" value="F:sequence-specific DNA binding"/>
    <property type="evidence" value="ECO:0007669"/>
    <property type="project" value="InterPro"/>
</dbReference>
<feature type="compositionally biased region" description="Polar residues" evidence="7">
    <location>
        <begin position="146"/>
        <end position="159"/>
    </location>
</feature>
<keyword evidence="3" id="KW-0862">Zinc</keyword>
<keyword evidence="5" id="KW-0804">Transcription</keyword>
<feature type="compositionally biased region" description="Low complexity" evidence="7">
    <location>
        <begin position="413"/>
        <end position="426"/>
    </location>
</feature>
<dbReference type="CDD" id="cd00202">
    <property type="entry name" value="ZnF_GATA"/>
    <property type="match status" value="1"/>
</dbReference>
<keyword evidence="2 6" id="KW-0863">Zinc-finger</keyword>
<evidence type="ECO:0000256" key="4">
    <source>
        <dbReference type="ARBA" id="ARBA00023015"/>
    </source>
</evidence>
<reference evidence="9 10" key="1">
    <citation type="journal article" date="2009" name="Nature">
        <title>Evolution of pathogenicity and sexual reproduction in eight Candida genomes.</title>
        <authorList>
            <person name="Butler G."/>
            <person name="Rasmussen M.D."/>
            <person name="Lin M.F."/>
            <person name="Santos M.A."/>
            <person name="Sakthikumar S."/>
            <person name="Munro C.A."/>
            <person name="Rheinbay E."/>
            <person name="Grabherr M."/>
            <person name="Forche A."/>
            <person name="Reedy J.L."/>
            <person name="Agrafioti I."/>
            <person name="Arnaud M.B."/>
            <person name="Bates S."/>
            <person name="Brown A.J."/>
            <person name="Brunke S."/>
            <person name="Costanzo M.C."/>
            <person name="Fitzpatrick D.A."/>
            <person name="de Groot P.W."/>
            <person name="Harris D."/>
            <person name="Hoyer L.L."/>
            <person name="Hube B."/>
            <person name="Klis F.M."/>
            <person name="Kodira C."/>
            <person name="Lennard N."/>
            <person name="Logue M.E."/>
            <person name="Martin R."/>
            <person name="Neiman A.M."/>
            <person name="Nikolaou E."/>
            <person name="Quail M.A."/>
            <person name="Quinn J."/>
            <person name="Santos M.C."/>
            <person name="Schmitzberger F.F."/>
            <person name="Sherlock G."/>
            <person name="Shah P."/>
            <person name="Silverstein K.A."/>
            <person name="Skrzypek M.S."/>
            <person name="Soll D."/>
            <person name="Staggs R."/>
            <person name="Stansfield I."/>
            <person name="Stumpf M.P."/>
            <person name="Sudbery P.E."/>
            <person name="Srikantha T."/>
            <person name="Zeng Q."/>
            <person name="Berman J."/>
            <person name="Berriman M."/>
            <person name="Heitman J."/>
            <person name="Gow N.A."/>
            <person name="Lorenz M.C."/>
            <person name="Birren B.W."/>
            <person name="Kellis M."/>
            <person name="Cuomo C.A."/>
        </authorList>
    </citation>
    <scope>NUCLEOTIDE SEQUENCE [LARGE SCALE GENOMIC DNA]</scope>
    <source>
        <strain evidence="9 10">WO-1</strain>
    </source>
</reference>
<dbReference type="OrthoDB" id="2162994at2759"/>
<dbReference type="PANTHER" id="PTHR47172">
    <property type="entry name" value="OS01G0976800 PROTEIN"/>
    <property type="match status" value="1"/>
</dbReference>
<dbReference type="AlphaFoldDB" id="C4YEC7"/>
<dbReference type="PaxDb" id="5476-C4YEC7"/>
<dbReference type="SMART" id="SM00401">
    <property type="entry name" value="ZnF_GATA"/>
    <property type="match status" value="1"/>
</dbReference>
<protein>
    <recommendedName>
        <fullName evidence="8">GATA-type domain-containing protein</fullName>
    </recommendedName>
</protein>
<evidence type="ECO:0000259" key="8">
    <source>
        <dbReference type="PROSITE" id="PS50114"/>
    </source>
</evidence>
<feature type="compositionally biased region" description="Low complexity" evidence="7">
    <location>
        <begin position="69"/>
        <end position="81"/>
    </location>
</feature>
<accession>C4YEC7</accession>
<name>C4YEC7_CANAW</name>
<evidence type="ECO:0000313" key="9">
    <source>
        <dbReference type="EMBL" id="EEQ42663.1"/>
    </source>
</evidence>
<evidence type="ECO:0000256" key="6">
    <source>
        <dbReference type="PROSITE-ProRule" id="PRU00094"/>
    </source>
</evidence>
<evidence type="ECO:0000313" key="10">
    <source>
        <dbReference type="Proteomes" id="UP000001429"/>
    </source>
</evidence>
<organism evidence="9 10">
    <name type="scientific">Candida albicans (strain WO-1)</name>
    <name type="common">Yeast</name>
    <dbReference type="NCBI Taxonomy" id="294748"/>
    <lineage>
        <taxon>Eukaryota</taxon>
        <taxon>Fungi</taxon>
        <taxon>Dikarya</taxon>
        <taxon>Ascomycota</taxon>
        <taxon>Saccharomycotina</taxon>
        <taxon>Pichiomycetes</taxon>
        <taxon>Debaryomycetaceae</taxon>
        <taxon>Candida/Lodderomyces clade</taxon>
        <taxon>Candida</taxon>
    </lineage>
</organism>
<dbReference type="SUPFAM" id="SSF57716">
    <property type="entry name" value="Glucocorticoid receptor-like (DNA-binding domain)"/>
    <property type="match status" value="1"/>
</dbReference>
<feature type="region of interest" description="Disordered" evidence="7">
    <location>
        <begin position="398"/>
        <end position="428"/>
    </location>
</feature>
<feature type="compositionally biased region" description="Low complexity" evidence="7">
    <location>
        <begin position="1"/>
        <end position="19"/>
    </location>
</feature>
<dbReference type="PROSITE" id="PS50114">
    <property type="entry name" value="GATA_ZN_FINGER_2"/>
    <property type="match status" value="1"/>
</dbReference>
<evidence type="ECO:0000256" key="1">
    <source>
        <dbReference type="ARBA" id="ARBA00022723"/>
    </source>
</evidence>
<evidence type="ECO:0000256" key="5">
    <source>
        <dbReference type="ARBA" id="ARBA00023163"/>
    </source>
</evidence>
<dbReference type="VEuPathDB" id="FungiDB:CAWG_00884"/>
<gene>
    <name evidence="9" type="ORF">CAWG_00884</name>
</gene>
<dbReference type="Pfam" id="PF00320">
    <property type="entry name" value="GATA"/>
    <property type="match status" value="1"/>
</dbReference>
<dbReference type="Proteomes" id="UP000001429">
    <property type="component" value="Chromosome 1"/>
</dbReference>
<evidence type="ECO:0000256" key="7">
    <source>
        <dbReference type="SAM" id="MobiDB-lite"/>
    </source>
</evidence>
<dbReference type="GO" id="GO:0006355">
    <property type="term" value="P:regulation of DNA-templated transcription"/>
    <property type="evidence" value="ECO:0007669"/>
    <property type="project" value="InterPro"/>
</dbReference>
<feature type="compositionally biased region" description="Low complexity" evidence="7">
    <location>
        <begin position="120"/>
        <end position="143"/>
    </location>
</feature>
<feature type="domain" description="GATA-type" evidence="8">
    <location>
        <begin position="276"/>
        <end position="331"/>
    </location>
</feature>
<dbReference type="EMBL" id="CH672346">
    <property type="protein sequence ID" value="EEQ42663.1"/>
    <property type="molecule type" value="Genomic_DNA"/>
</dbReference>
<dbReference type="HOGENOM" id="CLU_731585_0_0_1"/>
<feature type="compositionally biased region" description="Low complexity" evidence="7">
    <location>
        <begin position="160"/>
        <end position="194"/>
    </location>
</feature>
<feature type="compositionally biased region" description="Polar residues" evidence="7">
    <location>
        <begin position="195"/>
        <end position="205"/>
    </location>
</feature>
<keyword evidence="4" id="KW-0805">Transcription regulation</keyword>
<evidence type="ECO:0000256" key="3">
    <source>
        <dbReference type="ARBA" id="ARBA00022833"/>
    </source>
</evidence>
<feature type="compositionally biased region" description="Polar residues" evidence="7">
    <location>
        <begin position="46"/>
        <end position="61"/>
    </location>
</feature>
<keyword evidence="10" id="KW-1185">Reference proteome</keyword>
<dbReference type="PANTHER" id="PTHR47172:SF24">
    <property type="entry name" value="GATA ZINC FINGER DOMAIN-CONTAINING PROTEIN 14-RELATED"/>
    <property type="match status" value="1"/>
</dbReference>
<sequence>MSSSSSLSSSTTTATATSARIRLPSISELTSRSTISGGSNSGNGSALKSQISPRLSDTSRILPSILKNTSGSSTPTSSSTPFKCPPIKSTVGGTLSSGNTQSNYVLGNTKINSLPRLSSPTLPVKVQPQQQPQLPPASSLSPVTRVINTPPQQPQSVSASTSPNTQYQYYQYQQQSSPIQQQQQQQQATPAATPTVMQMAQNQPSHPAPLQYATQQYYPQPVYYQSPAGVPPPPPSVTHQGHIIAVHQHPGHLPQVGVNGMPPNVGYTIVQPEIVNKSTNRCHRCGTTETPEWRRGPKGVRTLCNACGLFHAKLVKRKGAALAAEEVLNNKVTKGKNGRRISMKKHLLNESLKQQQQINGVGIPINGFNHQILPPSFKPQQGGIATLPPLMHGQYPNNVNNLVIHQPPPPPQQQQQQQPRPQQQQQHMLAGGIPVAYPTQIPLIRH</sequence>
<evidence type="ECO:0000256" key="2">
    <source>
        <dbReference type="ARBA" id="ARBA00022771"/>
    </source>
</evidence>
<dbReference type="InterPro" id="IPR000679">
    <property type="entry name" value="Znf_GATA"/>
</dbReference>
<dbReference type="Gene3D" id="3.30.50.10">
    <property type="entry name" value="Erythroid Transcription Factor GATA-1, subunit A"/>
    <property type="match status" value="1"/>
</dbReference>
<feature type="region of interest" description="Disordered" evidence="7">
    <location>
        <begin position="1"/>
        <end position="86"/>
    </location>
</feature>
<proteinExistence type="predicted"/>
<dbReference type="OMA" id="THQGHII"/>
<feature type="compositionally biased region" description="Low complexity" evidence="7">
    <location>
        <begin position="36"/>
        <end position="45"/>
    </location>
</feature>
<dbReference type="InterPro" id="IPR013088">
    <property type="entry name" value="Znf_NHR/GATA"/>
</dbReference>